<dbReference type="RefSeq" id="WP_097208245.1">
    <property type="nucleotide sequence ID" value="NZ_JACHXB010000005.1"/>
</dbReference>
<protein>
    <recommendedName>
        <fullName evidence="4">1-acyl-sn-glycerol-3-phosphate acyltransferase</fullName>
    </recommendedName>
</protein>
<reference evidence="2 3" key="1">
    <citation type="submission" date="2017-09" db="EMBL/GenBank/DDBJ databases">
        <authorList>
            <person name="Ehlers B."/>
            <person name="Leendertz F.H."/>
        </authorList>
    </citation>
    <scope>NUCLEOTIDE SEQUENCE [LARGE SCALE GENOMIC DNA]</scope>
    <source>
        <strain evidence="2 3">DSM 46844</strain>
    </source>
</reference>
<dbReference type="EMBL" id="OBDO01000010">
    <property type="protein sequence ID" value="SNX98304.1"/>
    <property type="molecule type" value="Genomic_DNA"/>
</dbReference>
<keyword evidence="3" id="KW-1185">Reference proteome</keyword>
<name>A0A285EJE8_9ACTN</name>
<evidence type="ECO:0000256" key="1">
    <source>
        <dbReference type="SAM" id="MobiDB-lite"/>
    </source>
</evidence>
<evidence type="ECO:0000313" key="2">
    <source>
        <dbReference type="EMBL" id="SNX98304.1"/>
    </source>
</evidence>
<evidence type="ECO:0008006" key="4">
    <source>
        <dbReference type="Google" id="ProtNLM"/>
    </source>
</evidence>
<accession>A0A285EJE8</accession>
<evidence type="ECO:0000313" key="3">
    <source>
        <dbReference type="Proteomes" id="UP000219514"/>
    </source>
</evidence>
<sequence>MPPPSVLPPTSSRWLRAGAVLAAQRLRPPVGSARRRAVCGAARLLAGLGLRVDVRPPAVPWPRTGPGPGALLVTNSVSPLDPLVLLTAVPGVVIATAGPQRVAGVPCPTVPATVAGVRAALARGTSVVIRPEQPAGGRAALGRFSPELFAAALATGAPVCPVALRYGGDGGAPPPAPGGRTLLAALRWIGATRDVVVAVRPLPALGSSGATATELAALAEYAVAAVLEAPLPARPGGLAAGPRPEPARRVGQQSRPTR</sequence>
<dbReference type="AlphaFoldDB" id="A0A285EJE8"/>
<dbReference type="OrthoDB" id="5184723at2"/>
<organism evidence="2 3">
    <name type="scientific">Geodermatophilus sabuli</name>
    <dbReference type="NCBI Taxonomy" id="1564158"/>
    <lineage>
        <taxon>Bacteria</taxon>
        <taxon>Bacillati</taxon>
        <taxon>Actinomycetota</taxon>
        <taxon>Actinomycetes</taxon>
        <taxon>Geodermatophilales</taxon>
        <taxon>Geodermatophilaceae</taxon>
        <taxon>Geodermatophilus</taxon>
    </lineage>
</organism>
<feature type="region of interest" description="Disordered" evidence="1">
    <location>
        <begin position="234"/>
        <end position="258"/>
    </location>
</feature>
<proteinExistence type="predicted"/>
<gene>
    <name evidence="2" type="ORF">SAMN06893097_11086</name>
</gene>
<dbReference type="Proteomes" id="UP000219514">
    <property type="component" value="Unassembled WGS sequence"/>
</dbReference>